<keyword evidence="2" id="KW-1185">Reference proteome</keyword>
<accession>A0ACB7S7Z2</accession>
<comment type="caution">
    <text evidence="1">The sequence shown here is derived from an EMBL/GenBank/DDBJ whole genome shotgun (WGS) entry which is preliminary data.</text>
</comment>
<organism evidence="1 2">
    <name type="scientific">Hyalomma asiaticum</name>
    <name type="common">Tick</name>
    <dbReference type="NCBI Taxonomy" id="266040"/>
    <lineage>
        <taxon>Eukaryota</taxon>
        <taxon>Metazoa</taxon>
        <taxon>Ecdysozoa</taxon>
        <taxon>Arthropoda</taxon>
        <taxon>Chelicerata</taxon>
        <taxon>Arachnida</taxon>
        <taxon>Acari</taxon>
        <taxon>Parasitiformes</taxon>
        <taxon>Ixodida</taxon>
        <taxon>Ixodoidea</taxon>
        <taxon>Ixodidae</taxon>
        <taxon>Hyalomminae</taxon>
        <taxon>Hyalomma</taxon>
    </lineage>
</organism>
<evidence type="ECO:0000313" key="2">
    <source>
        <dbReference type="Proteomes" id="UP000821845"/>
    </source>
</evidence>
<dbReference type="EMBL" id="CM023485">
    <property type="protein sequence ID" value="KAH6931307.1"/>
    <property type="molecule type" value="Genomic_DNA"/>
</dbReference>
<name>A0ACB7S7Z2_HYAAI</name>
<proteinExistence type="predicted"/>
<protein>
    <submittedName>
        <fullName evidence="1">Uncharacterized protein</fullName>
    </submittedName>
</protein>
<dbReference type="Proteomes" id="UP000821845">
    <property type="component" value="Chromosome 5"/>
</dbReference>
<gene>
    <name evidence="1" type="ORF">HPB50_023506</name>
</gene>
<sequence>MWLSTYKASDGCSTAASASIGSSSHGEHHPYSTLTTQQGHHKTIEQAWPRVQSQAVPTPGRNCEACSTGVTANAFQHLYHNTSTSRKRPLRNIGRS</sequence>
<reference evidence="1" key="1">
    <citation type="submission" date="2020-05" db="EMBL/GenBank/DDBJ databases">
        <title>Large-scale comparative analyses of tick genomes elucidate their genetic diversity and vector capacities.</title>
        <authorList>
            <person name="Jia N."/>
            <person name="Wang J."/>
            <person name="Shi W."/>
            <person name="Du L."/>
            <person name="Sun Y."/>
            <person name="Zhan W."/>
            <person name="Jiang J."/>
            <person name="Wang Q."/>
            <person name="Zhang B."/>
            <person name="Ji P."/>
            <person name="Sakyi L.B."/>
            <person name="Cui X."/>
            <person name="Yuan T."/>
            <person name="Jiang B."/>
            <person name="Yang W."/>
            <person name="Lam T.T.-Y."/>
            <person name="Chang Q."/>
            <person name="Ding S."/>
            <person name="Wang X."/>
            <person name="Zhu J."/>
            <person name="Ruan X."/>
            <person name="Zhao L."/>
            <person name="Wei J."/>
            <person name="Que T."/>
            <person name="Du C."/>
            <person name="Cheng J."/>
            <person name="Dai P."/>
            <person name="Han X."/>
            <person name="Huang E."/>
            <person name="Gao Y."/>
            <person name="Liu J."/>
            <person name="Shao H."/>
            <person name="Ye R."/>
            <person name="Li L."/>
            <person name="Wei W."/>
            <person name="Wang X."/>
            <person name="Wang C."/>
            <person name="Yang T."/>
            <person name="Huo Q."/>
            <person name="Li W."/>
            <person name="Guo W."/>
            <person name="Chen H."/>
            <person name="Zhou L."/>
            <person name="Ni X."/>
            <person name="Tian J."/>
            <person name="Zhou Y."/>
            <person name="Sheng Y."/>
            <person name="Liu T."/>
            <person name="Pan Y."/>
            <person name="Xia L."/>
            <person name="Li J."/>
            <person name="Zhao F."/>
            <person name="Cao W."/>
        </authorList>
    </citation>
    <scope>NUCLEOTIDE SEQUENCE</scope>
    <source>
        <strain evidence="1">Hyas-2018</strain>
    </source>
</reference>
<evidence type="ECO:0000313" key="1">
    <source>
        <dbReference type="EMBL" id="KAH6931307.1"/>
    </source>
</evidence>